<accession>A0A4Y9TES7</accession>
<evidence type="ECO:0000313" key="2">
    <source>
        <dbReference type="Proteomes" id="UP000297322"/>
    </source>
</evidence>
<reference evidence="1 2" key="1">
    <citation type="submission" date="2019-03" db="EMBL/GenBank/DDBJ databases">
        <title>Biocontrol and xenobiotic degradation properties of endophytic Pseudomonas fluorescens strain BRZ63.</title>
        <authorList>
            <person name="Chlebek D.A."/>
            <person name="Pinski A."/>
            <person name="Zur J.P."/>
            <person name="Michalska J."/>
            <person name="Hupert-Kocurek K.T."/>
        </authorList>
    </citation>
    <scope>NUCLEOTIDE SEQUENCE [LARGE SCALE GENOMIC DNA]</scope>
    <source>
        <strain evidence="1 2">BRZ63</strain>
    </source>
</reference>
<gene>
    <name evidence="1" type="ORF">E4T65_23925</name>
</gene>
<dbReference type="Proteomes" id="UP000297322">
    <property type="component" value="Unassembled WGS sequence"/>
</dbReference>
<proteinExistence type="predicted"/>
<dbReference type="AlphaFoldDB" id="A0A4Y9TES7"/>
<organism evidence="1 2">
    <name type="scientific">Pseudomonas fluorescens</name>
    <dbReference type="NCBI Taxonomy" id="294"/>
    <lineage>
        <taxon>Bacteria</taxon>
        <taxon>Pseudomonadati</taxon>
        <taxon>Pseudomonadota</taxon>
        <taxon>Gammaproteobacteria</taxon>
        <taxon>Pseudomonadales</taxon>
        <taxon>Pseudomonadaceae</taxon>
        <taxon>Pseudomonas</taxon>
    </lineage>
</organism>
<comment type="caution">
    <text evidence="1">The sequence shown here is derived from an EMBL/GenBank/DDBJ whole genome shotgun (WGS) entry which is preliminary data.</text>
</comment>
<protein>
    <submittedName>
        <fullName evidence="1">Uncharacterized protein</fullName>
    </submittedName>
</protein>
<evidence type="ECO:0000313" key="1">
    <source>
        <dbReference type="EMBL" id="TFW40899.1"/>
    </source>
</evidence>
<dbReference type="EMBL" id="SPVI01000017">
    <property type="protein sequence ID" value="TFW40899.1"/>
    <property type="molecule type" value="Genomic_DNA"/>
</dbReference>
<sequence>MSAIFSLSGISLPDLVRTKLAIHLARLGCAADLHTLELAQERAEGFIESVEAARALTPATVEALFIAVEDAAAARRLELQP</sequence>
<name>A0A4Y9TES7_PSEFL</name>
<dbReference type="RefSeq" id="WP_135196861.1">
    <property type="nucleotide sequence ID" value="NZ_SPVI01000017.1"/>
</dbReference>